<dbReference type="SUPFAM" id="SSF50249">
    <property type="entry name" value="Nucleic acid-binding proteins"/>
    <property type="match status" value="1"/>
</dbReference>
<dbReference type="InterPro" id="IPR003034">
    <property type="entry name" value="SAP_dom"/>
</dbReference>
<dbReference type="InterPro" id="IPR036361">
    <property type="entry name" value="SAP_dom_sf"/>
</dbReference>
<dbReference type="Proteomes" id="UP001642484">
    <property type="component" value="Unassembled WGS sequence"/>
</dbReference>
<dbReference type="Pfam" id="PF00575">
    <property type="entry name" value="S1"/>
    <property type="match status" value="1"/>
</dbReference>
<evidence type="ECO:0008006" key="5">
    <source>
        <dbReference type="Google" id="ProtNLM"/>
    </source>
</evidence>
<dbReference type="Gene3D" id="2.30.30.140">
    <property type="match status" value="2"/>
</dbReference>
<dbReference type="InterPro" id="IPR050437">
    <property type="entry name" value="Ribos_protein_bS1-like"/>
</dbReference>
<dbReference type="SMART" id="SM00743">
    <property type="entry name" value="Agenet"/>
    <property type="match status" value="2"/>
</dbReference>
<feature type="domain" description="S1 motif" evidence="1">
    <location>
        <begin position="399"/>
        <end position="472"/>
    </location>
</feature>
<organism evidence="3 4">
    <name type="scientific">Durusdinium trenchii</name>
    <dbReference type="NCBI Taxonomy" id="1381693"/>
    <lineage>
        <taxon>Eukaryota</taxon>
        <taxon>Sar</taxon>
        <taxon>Alveolata</taxon>
        <taxon>Dinophyceae</taxon>
        <taxon>Suessiales</taxon>
        <taxon>Symbiodiniaceae</taxon>
        <taxon>Durusdinium</taxon>
    </lineage>
</organism>
<name>A0ABP0IH83_9DINO</name>
<dbReference type="SUPFAM" id="SSF63748">
    <property type="entry name" value="Tudor/PWWP/MBT"/>
    <property type="match status" value="1"/>
</dbReference>
<dbReference type="Pfam" id="PF02037">
    <property type="entry name" value="SAP"/>
    <property type="match status" value="2"/>
</dbReference>
<proteinExistence type="predicted"/>
<dbReference type="PROSITE" id="PS50800">
    <property type="entry name" value="SAP"/>
    <property type="match status" value="2"/>
</dbReference>
<dbReference type="SMART" id="SM00513">
    <property type="entry name" value="SAP"/>
    <property type="match status" value="2"/>
</dbReference>
<evidence type="ECO:0000313" key="3">
    <source>
        <dbReference type="EMBL" id="CAK9001971.1"/>
    </source>
</evidence>
<evidence type="ECO:0000259" key="2">
    <source>
        <dbReference type="PROSITE" id="PS50800"/>
    </source>
</evidence>
<dbReference type="InterPro" id="IPR012340">
    <property type="entry name" value="NA-bd_OB-fold"/>
</dbReference>
<dbReference type="InterPro" id="IPR002999">
    <property type="entry name" value="Tudor"/>
</dbReference>
<evidence type="ECO:0000259" key="1">
    <source>
        <dbReference type="PROSITE" id="PS50126"/>
    </source>
</evidence>
<keyword evidence="4" id="KW-1185">Reference proteome</keyword>
<feature type="domain" description="SAP" evidence="2">
    <location>
        <begin position="84"/>
        <end position="118"/>
    </location>
</feature>
<dbReference type="CDD" id="cd04508">
    <property type="entry name" value="Tudor_SF"/>
    <property type="match status" value="2"/>
</dbReference>
<evidence type="ECO:0000313" key="4">
    <source>
        <dbReference type="Proteomes" id="UP001642484"/>
    </source>
</evidence>
<dbReference type="Gene3D" id="1.10.720.30">
    <property type="entry name" value="SAP domain"/>
    <property type="match status" value="2"/>
</dbReference>
<dbReference type="InterPro" id="IPR014002">
    <property type="entry name" value="Agenet_dom_plant"/>
</dbReference>
<sequence>MAAMVASRCHAKARRLLGCVVTAAIVAAQVAAVSFALGVRSASSMTVATLKEKLREKGLPTSGLKAVLVKRLQEAESEGLSGGYSRLTVAQLKAKCSELGLSKLGRKADLVARLEDAASEVNPKDAAAAAGFSVGDKVMALFEEEEEEYEALVQCDNGDETYLISWTEDGFEHTQKAENMRLLKRAERDFGFSAGNKVEGLYHEDNVWYPARVKCINESGTYTIIWEDGAEYEIEEQDLKPAAPLISLADLQPRQRFSGRVARTFSFGTFVNIGAERDGLLKPWFTYEGEEHVFKEGDKVQAFYEDDQDYYEATVQKDHGDGTFLVSWDGDGEEHVAKRTQLKLLRLAELDEGSKVEVLVESVMTDKDGQQKLFLATVEDKIGLKEPRRKVDLSGFEENQWLSGKVSRILPFGAFVQVTSPEGESAEGLLHIREIREGFIANLEDELGLGQHIKVRVKYLNKDEGVLQLSMME</sequence>
<dbReference type="Gene3D" id="2.40.50.140">
    <property type="entry name" value="Nucleic acid-binding proteins"/>
    <property type="match status" value="1"/>
</dbReference>
<gene>
    <name evidence="3" type="ORF">CCMP2556_LOCUS6678</name>
</gene>
<dbReference type="PANTHER" id="PTHR10724">
    <property type="entry name" value="30S RIBOSOMAL PROTEIN S1"/>
    <property type="match status" value="1"/>
</dbReference>
<dbReference type="PROSITE" id="PS50126">
    <property type="entry name" value="S1"/>
    <property type="match status" value="1"/>
</dbReference>
<dbReference type="EMBL" id="CAXAMN010002903">
    <property type="protein sequence ID" value="CAK9001971.1"/>
    <property type="molecule type" value="Genomic_DNA"/>
</dbReference>
<dbReference type="InterPro" id="IPR003029">
    <property type="entry name" value="S1_domain"/>
</dbReference>
<dbReference type="SMART" id="SM00333">
    <property type="entry name" value="TUDOR"/>
    <property type="match status" value="3"/>
</dbReference>
<dbReference type="SUPFAM" id="SSF68906">
    <property type="entry name" value="SAP domain"/>
    <property type="match status" value="2"/>
</dbReference>
<reference evidence="3 4" key="1">
    <citation type="submission" date="2024-02" db="EMBL/GenBank/DDBJ databases">
        <authorList>
            <person name="Chen Y."/>
            <person name="Shah S."/>
            <person name="Dougan E. K."/>
            <person name="Thang M."/>
            <person name="Chan C."/>
        </authorList>
    </citation>
    <scope>NUCLEOTIDE SEQUENCE [LARGE SCALE GENOMIC DNA]</scope>
</reference>
<protein>
    <recommendedName>
        <fullName evidence="5">30S ribosomal protein S1</fullName>
    </recommendedName>
</protein>
<feature type="domain" description="SAP" evidence="2">
    <location>
        <begin position="42"/>
        <end position="76"/>
    </location>
</feature>
<accession>A0ABP0IH83</accession>
<comment type="caution">
    <text evidence="3">The sequence shown here is derived from an EMBL/GenBank/DDBJ whole genome shotgun (WGS) entry which is preliminary data.</text>
</comment>
<dbReference type="SMART" id="SM00316">
    <property type="entry name" value="S1"/>
    <property type="match status" value="2"/>
</dbReference>